<dbReference type="InterPro" id="IPR003010">
    <property type="entry name" value="C-N_Hydrolase"/>
</dbReference>
<feature type="domain" description="CN hydrolase" evidence="2">
    <location>
        <begin position="4"/>
        <end position="145"/>
    </location>
</feature>
<dbReference type="PROSITE" id="PS50263">
    <property type="entry name" value="CN_HYDROLASE"/>
    <property type="match status" value="1"/>
</dbReference>
<dbReference type="RefSeq" id="WP_322459206.1">
    <property type="nucleotide sequence ID" value="NZ_WNVC01000956.1"/>
</dbReference>
<dbReference type="InterPro" id="IPR003694">
    <property type="entry name" value="NAD_synthase"/>
</dbReference>
<gene>
    <name evidence="3" type="ORF">GNF79_18640</name>
</gene>
<dbReference type="InterPro" id="IPR036526">
    <property type="entry name" value="C-N_Hydrolase_sf"/>
</dbReference>
<dbReference type="GO" id="GO:0003952">
    <property type="term" value="F:NAD+ synthase (glutamine-hydrolyzing) activity"/>
    <property type="evidence" value="ECO:0007669"/>
    <property type="project" value="InterPro"/>
</dbReference>
<evidence type="ECO:0000256" key="1">
    <source>
        <dbReference type="ARBA" id="ARBA00022598"/>
    </source>
</evidence>
<dbReference type="Gene3D" id="3.60.110.10">
    <property type="entry name" value="Carbon-nitrogen hydrolase"/>
    <property type="match status" value="1"/>
</dbReference>
<organism evidence="3 4">
    <name type="scientific">Clostridium perfringens</name>
    <dbReference type="NCBI Taxonomy" id="1502"/>
    <lineage>
        <taxon>Bacteria</taxon>
        <taxon>Bacillati</taxon>
        <taxon>Bacillota</taxon>
        <taxon>Clostridia</taxon>
        <taxon>Eubacteriales</taxon>
        <taxon>Clostridiaceae</taxon>
        <taxon>Clostridium</taxon>
    </lineage>
</organism>
<evidence type="ECO:0000313" key="3">
    <source>
        <dbReference type="EMBL" id="MDZ5001039.1"/>
    </source>
</evidence>
<protein>
    <submittedName>
        <fullName evidence="3">NAD(+) synthase</fullName>
    </submittedName>
</protein>
<evidence type="ECO:0000259" key="2">
    <source>
        <dbReference type="PROSITE" id="PS50263"/>
    </source>
</evidence>
<sequence length="145" mass="16360">MDFIKVAAACPVTRVADVNYNLENIFICLDEAHKNGAKSIVFPELCITSYTCSDLFMQFSLLDKATSAIEKLIEKSKGLDMLIAVGAPLNFKNALFNCDYIIFDGKLLGIVPKSYIPNYSEFYEKRWFSEGLGIIDEKVDFSFQK</sequence>
<dbReference type="EMBL" id="WNVC01000956">
    <property type="protein sequence ID" value="MDZ5001039.1"/>
    <property type="molecule type" value="Genomic_DNA"/>
</dbReference>
<dbReference type="PANTHER" id="PTHR23090:SF9">
    <property type="entry name" value="GLUTAMINE-DEPENDENT NAD(+) SYNTHETASE"/>
    <property type="match status" value="1"/>
</dbReference>
<proteinExistence type="predicted"/>
<dbReference type="Pfam" id="PF00795">
    <property type="entry name" value="CN_hydrolase"/>
    <property type="match status" value="1"/>
</dbReference>
<dbReference type="GO" id="GO:0009435">
    <property type="term" value="P:NAD+ biosynthetic process"/>
    <property type="evidence" value="ECO:0007669"/>
    <property type="project" value="InterPro"/>
</dbReference>
<dbReference type="GO" id="GO:0005737">
    <property type="term" value="C:cytoplasm"/>
    <property type="evidence" value="ECO:0007669"/>
    <property type="project" value="InterPro"/>
</dbReference>
<dbReference type="Proteomes" id="UP001291306">
    <property type="component" value="Unassembled WGS sequence"/>
</dbReference>
<feature type="non-terminal residue" evidence="3">
    <location>
        <position position="145"/>
    </location>
</feature>
<dbReference type="GO" id="GO:0004359">
    <property type="term" value="F:glutaminase activity"/>
    <property type="evidence" value="ECO:0007669"/>
    <property type="project" value="InterPro"/>
</dbReference>
<dbReference type="CDD" id="cd07570">
    <property type="entry name" value="GAT_Gln-NAD-synth"/>
    <property type="match status" value="1"/>
</dbReference>
<evidence type="ECO:0000313" key="4">
    <source>
        <dbReference type="Proteomes" id="UP001291306"/>
    </source>
</evidence>
<accession>A0AAW9ICY4</accession>
<dbReference type="AlphaFoldDB" id="A0AAW9ICY4"/>
<dbReference type="SUPFAM" id="SSF56317">
    <property type="entry name" value="Carbon-nitrogen hydrolase"/>
    <property type="match status" value="1"/>
</dbReference>
<keyword evidence="1" id="KW-0436">Ligase</keyword>
<dbReference type="PANTHER" id="PTHR23090">
    <property type="entry name" value="NH 3 /GLUTAMINE-DEPENDENT NAD + SYNTHETASE"/>
    <property type="match status" value="1"/>
</dbReference>
<comment type="caution">
    <text evidence="3">The sequence shown here is derived from an EMBL/GenBank/DDBJ whole genome shotgun (WGS) entry which is preliminary data.</text>
</comment>
<reference evidence="3" key="1">
    <citation type="submission" date="2019-11" db="EMBL/GenBank/DDBJ databases">
        <title>Characterization of Clostridium perfringens isolates from swine manure treated agricultural soils.</title>
        <authorList>
            <person name="Wushke S.T."/>
        </authorList>
    </citation>
    <scope>NUCLEOTIDE SEQUENCE</scope>
    <source>
        <strain evidence="3">X26</strain>
    </source>
</reference>
<name>A0AAW9ICY4_CLOPF</name>